<gene>
    <name evidence="2" type="ORF">OOU_Y34scaffold00207g52</name>
</gene>
<reference evidence="2" key="1">
    <citation type="journal article" date="2012" name="PLoS Genet.">
        <title>Comparative analysis of the genomes of two field isolates of the rice blast fungus Magnaporthe oryzae.</title>
        <authorList>
            <person name="Xue M."/>
            <person name="Yang J."/>
            <person name="Li Z."/>
            <person name="Hu S."/>
            <person name="Yao N."/>
            <person name="Dean R.A."/>
            <person name="Zhao W."/>
            <person name="Shen M."/>
            <person name="Zhang H."/>
            <person name="Li C."/>
            <person name="Liu L."/>
            <person name="Cao L."/>
            <person name="Xu X."/>
            <person name="Xing Y."/>
            <person name="Hsiang T."/>
            <person name="Zhang Z."/>
            <person name="Xu J.R."/>
            <person name="Peng Y.L."/>
        </authorList>
    </citation>
    <scope>NUCLEOTIDE SEQUENCE</scope>
    <source>
        <strain evidence="2">Y34</strain>
    </source>
</reference>
<name>A0AA97PPV2_PYRO3</name>
<accession>A0AA97PPV2</accession>
<evidence type="ECO:0000313" key="2">
    <source>
        <dbReference type="EMBL" id="ELQ42487.1"/>
    </source>
</evidence>
<feature type="region of interest" description="Disordered" evidence="1">
    <location>
        <begin position="1"/>
        <end position="29"/>
    </location>
</feature>
<dbReference type="EMBL" id="JH793368">
    <property type="protein sequence ID" value="ELQ42487.1"/>
    <property type="molecule type" value="Genomic_DNA"/>
</dbReference>
<organism evidence="2">
    <name type="scientific">Pyricularia oryzae (strain Y34)</name>
    <name type="common">Rice blast fungus</name>
    <name type="synonym">Magnaporthe oryzae</name>
    <dbReference type="NCBI Taxonomy" id="1143189"/>
    <lineage>
        <taxon>Eukaryota</taxon>
        <taxon>Fungi</taxon>
        <taxon>Dikarya</taxon>
        <taxon>Ascomycota</taxon>
        <taxon>Pezizomycotina</taxon>
        <taxon>Sordariomycetes</taxon>
        <taxon>Sordariomycetidae</taxon>
        <taxon>Magnaporthales</taxon>
        <taxon>Pyriculariaceae</taxon>
        <taxon>Pyricularia</taxon>
    </lineage>
</organism>
<feature type="compositionally biased region" description="Basic and acidic residues" evidence="1">
    <location>
        <begin position="102"/>
        <end position="123"/>
    </location>
</feature>
<feature type="compositionally biased region" description="Basic and acidic residues" evidence="1">
    <location>
        <begin position="14"/>
        <end position="29"/>
    </location>
</feature>
<evidence type="ECO:0000256" key="1">
    <source>
        <dbReference type="SAM" id="MobiDB-lite"/>
    </source>
</evidence>
<feature type="region of interest" description="Disordered" evidence="1">
    <location>
        <begin position="79"/>
        <end position="127"/>
    </location>
</feature>
<proteinExistence type="predicted"/>
<sequence>MACMVTASSSLTSDDEKKKNGGLGRVHDPTQRVLAVSQIRKQLQMQGVAKRQQCNVRNGNSFIAGAQKTGLGWTTASGHVRESSNEVGGSRTPVDVFVPSPGRDDNLDSGDHCEPRRRGERKSGGLFKSGQGSVQFFDVTSAEAFFAARPGPLSPPFARLLCDTAVL</sequence>
<feature type="compositionally biased region" description="Polar residues" evidence="1">
    <location>
        <begin position="1"/>
        <end position="12"/>
    </location>
</feature>
<dbReference type="Proteomes" id="UP000011086">
    <property type="component" value="Unassembled WGS sequence"/>
</dbReference>
<protein>
    <submittedName>
        <fullName evidence="2">Uncharacterized protein</fullName>
    </submittedName>
</protein>
<dbReference type="AlphaFoldDB" id="A0AA97PPV2"/>